<accession>A0ABW2C9H6</accession>
<dbReference type="Proteomes" id="UP001596337">
    <property type="component" value="Unassembled WGS sequence"/>
</dbReference>
<evidence type="ECO:0000259" key="2">
    <source>
        <dbReference type="PROSITE" id="PS51736"/>
    </source>
</evidence>
<feature type="region of interest" description="Disordered" evidence="1">
    <location>
        <begin position="134"/>
        <end position="182"/>
    </location>
</feature>
<feature type="compositionally biased region" description="Basic and acidic residues" evidence="1">
    <location>
        <begin position="171"/>
        <end position="182"/>
    </location>
</feature>
<dbReference type="PANTHER" id="PTHR30461">
    <property type="entry name" value="DNA-INVERTASE FROM LAMBDOID PROPHAGE"/>
    <property type="match status" value="1"/>
</dbReference>
<dbReference type="InterPro" id="IPR006119">
    <property type="entry name" value="Resolv_N"/>
</dbReference>
<dbReference type="SMART" id="SM00857">
    <property type="entry name" value="Resolvase"/>
    <property type="match status" value="1"/>
</dbReference>
<dbReference type="CDD" id="cd03768">
    <property type="entry name" value="SR_ResInv"/>
    <property type="match status" value="1"/>
</dbReference>
<dbReference type="RefSeq" id="WP_345400128.1">
    <property type="nucleotide sequence ID" value="NZ_BAABLA010000097.1"/>
</dbReference>
<dbReference type="Pfam" id="PF00239">
    <property type="entry name" value="Resolvase"/>
    <property type="match status" value="1"/>
</dbReference>
<comment type="caution">
    <text evidence="3">The sequence shown here is derived from an EMBL/GenBank/DDBJ whole genome shotgun (WGS) entry which is preliminary data.</text>
</comment>
<dbReference type="EMBL" id="JBHSXX010000001">
    <property type="protein sequence ID" value="MFC6871179.1"/>
    <property type="molecule type" value="Genomic_DNA"/>
</dbReference>
<dbReference type="PROSITE" id="PS51736">
    <property type="entry name" value="RECOMBINASES_3"/>
    <property type="match status" value="1"/>
</dbReference>
<gene>
    <name evidence="3" type="ORF">ACFQGD_29055</name>
</gene>
<dbReference type="InterPro" id="IPR050639">
    <property type="entry name" value="SSR_resolvase"/>
</dbReference>
<dbReference type="InterPro" id="IPR036162">
    <property type="entry name" value="Resolvase-like_N_sf"/>
</dbReference>
<proteinExistence type="predicted"/>
<name>A0ABW2C9H6_9PSEU</name>
<sequence length="182" mass="20438">MANGTTPAAVWARVSTEGQDPTNQLLALAAHREYDVVTTYELHASAWKGHHHDVLKQALDDAHRGRFKVLIVFALDRLSREGAEATLRVVRQFRERGVAIISHEEPWLTASPEIQDVLLAFAGWMAQQSSKRKSENIKAGLAKRKAQGLPVGRQPGAKDRKPRKRSGYMARWERQRAGREDA</sequence>
<dbReference type="PANTHER" id="PTHR30461:SF23">
    <property type="entry name" value="DNA RECOMBINASE-RELATED"/>
    <property type="match status" value="1"/>
</dbReference>
<feature type="domain" description="Resolvase/invertase-type recombinase catalytic" evidence="2">
    <location>
        <begin position="7"/>
        <end position="148"/>
    </location>
</feature>
<organism evidence="3 4">
    <name type="scientific">Haloechinothrix salitolerans</name>
    <dbReference type="NCBI Taxonomy" id="926830"/>
    <lineage>
        <taxon>Bacteria</taxon>
        <taxon>Bacillati</taxon>
        <taxon>Actinomycetota</taxon>
        <taxon>Actinomycetes</taxon>
        <taxon>Pseudonocardiales</taxon>
        <taxon>Pseudonocardiaceae</taxon>
        <taxon>Haloechinothrix</taxon>
    </lineage>
</organism>
<evidence type="ECO:0000313" key="3">
    <source>
        <dbReference type="EMBL" id="MFC6871179.1"/>
    </source>
</evidence>
<keyword evidence="4" id="KW-1185">Reference proteome</keyword>
<dbReference type="Gene3D" id="3.40.50.1390">
    <property type="entry name" value="Resolvase, N-terminal catalytic domain"/>
    <property type="match status" value="1"/>
</dbReference>
<evidence type="ECO:0000256" key="1">
    <source>
        <dbReference type="SAM" id="MobiDB-lite"/>
    </source>
</evidence>
<evidence type="ECO:0000313" key="4">
    <source>
        <dbReference type="Proteomes" id="UP001596337"/>
    </source>
</evidence>
<protein>
    <submittedName>
        <fullName evidence="3">Recombinase family protein</fullName>
    </submittedName>
</protein>
<reference evidence="4" key="1">
    <citation type="journal article" date="2019" name="Int. J. Syst. Evol. Microbiol.">
        <title>The Global Catalogue of Microorganisms (GCM) 10K type strain sequencing project: providing services to taxonomists for standard genome sequencing and annotation.</title>
        <authorList>
            <consortium name="The Broad Institute Genomics Platform"/>
            <consortium name="The Broad Institute Genome Sequencing Center for Infectious Disease"/>
            <person name="Wu L."/>
            <person name="Ma J."/>
        </authorList>
    </citation>
    <scope>NUCLEOTIDE SEQUENCE [LARGE SCALE GENOMIC DNA]</scope>
    <source>
        <strain evidence="4">KCTC 32255</strain>
    </source>
</reference>
<dbReference type="SUPFAM" id="SSF53041">
    <property type="entry name" value="Resolvase-like"/>
    <property type="match status" value="1"/>
</dbReference>